<comment type="caution">
    <text evidence="2">The sequence shown here is derived from an EMBL/GenBank/DDBJ whole genome shotgun (WGS) entry which is preliminary data.</text>
</comment>
<dbReference type="PATRIC" id="fig|345309.4.peg.3270"/>
<proteinExistence type="predicted"/>
<organism evidence="2 3">
    <name type="scientific">Luteibacter yeojuensis</name>
    <dbReference type="NCBI Taxonomy" id="345309"/>
    <lineage>
        <taxon>Bacteria</taxon>
        <taxon>Pseudomonadati</taxon>
        <taxon>Pseudomonadota</taxon>
        <taxon>Gammaproteobacteria</taxon>
        <taxon>Lysobacterales</taxon>
        <taxon>Rhodanobacteraceae</taxon>
        <taxon>Luteibacter</taxon>
    </lineage>
</organism>
<dbReference type="PIRSF" id="PIRSF020565">
    <property type="entry name" value="3Ho_Ac_ACP_DH_prd"/>
    <property type="match status" value="1"/>
</dbReference>
<evidence type="ECO:0000256" key="1">
    <source>
        <dbReference type="SAM" id="MobiDB-lite"/>
    </source>
</evidence>
<sequence>MSQWPIEQLLPHAGRMVWLDRVLAWDAEHITCERTVRRGGLEVTADGLPSWAGIELMAQAIAAWNGCQVLAAGGAIRPGFLLGTRAYRSNTDLFPVGALLRVEATRTFHDDDGMASFACRIVIGDAVQADARLTVFSPPDPGPFLDPRNSLDPTGPTHD</sequence>
<dbReference type="Proteomes" id="UP000033651">
    <property type="component" value="Unassembled WGS sequence"/>
</dbReference>
<dbReference type="OrthoDB" id="9800188at2"/>
<evidence type="ECO:0008006" key="4">
    <source>
        <dbReference type="Google" id="ProtNLM"/>
    </source>
</evidence>
<dbReference type="AlphaFoldDB" id="A0A0F3K9B8"/>
<dbReference type="InterPro" id="IPR029069">
    <property type="entry name" value="HotDog_dom_sf"/>
</dbReference>
<name>A0A0F3K9B8_9GAMM</name>
<dbReference type="Pfam" id="PF22817">
    <property type="entry name" value="ApeP-like"/>
    <property type="match status" value="1"/>
</dbReference>
<reference evidence="2 3" key="1">
    <citation type="submission" date="2015-03" db="EMBL/GenBank/DDBJ databases">
        <title>Draft genome sequence of Luteibacter yeojuensis strain SU11.</title>
        <authorList>
            <person name="Sulaiman J."/>
            <person name="Priya K."/>
            <person name="Chan K.-G."/>
        </authorList>
    </citation>
    <scope>NUCLEOTIDE SEQUENCE [LARGE SCALE GENOMIC DNA]</scope>
    <source>
        <strain evidence="2 3">SU11</strain>
    </source>
</reference>
<evidence type="ECO:0000313" key="3">
    <source>
        <dbReference type="Proteomes" id="UP000033651"/>
    </source>
</evidence>
<dbReference type="CDD" id="cd01289">
    <property type="entry name" value="FabA_like"/>
    <property type="match status" value="1"/>
</dbReference>
<keyword evidence="3" id="KW-1185">Reference proteome</keyword>
<accession>A0A0F3K9B8</accession>
<dbReference type="Gene3D" id="3.10.129.10">
    <property type="entry name" value="Hotdog Thioesterase"/>
    <property type="match status" value="1"/>
</dbReference>
<protein>
    <recommendedName>
        <fullName evidence="4">Hotdog family 3-hydroxylacyl-ACP dehydratase</fullName>
    </recommendedName>
</protein>
<dbReference type="RefSeq" id="WP_045830905.1">
    <property type="nucleotide sequence ID" value="NZ_JZRB01000046.1"/>
</dbReference>
<feature type="region of interest" description="Disordered" evidence="1">
    <location>
        <begin position="138"/>
        <end position="159"/>
    </location>
</feature>
<gene>
    <name evidence="2" type="ORF">VI08_17445</name>
</gene>
<evidence type="ECO:0000313" key="2">
    <source>
        <dbReference type="EMBL" id="KJV27751.1"/>
    </source>
</evidence>
<dbReference type="SUPFAM" id="SSF54637">
    <property type="entry name" value="Thioesterase/thiol ester dehydrase-isomerase"/>
    <property type="match status" value="1"/>
</dbReference>
<dbReference type="EMBL" id="JZRB01000046">
    <property type="protein sequence ID" value="KJV27751.1"/>
    <property type="molecule type" value="Genomic_DNA"/>
</dbReference>
<dbReference type="InterPro" id="IPR016776">
    <property type="entry name" value="ApeP-like_dehydratase"/>
</dbReference>